<dbReference type="InterPro" id="IPR000225">
    <property type="entry name" value="Armadillo"/>
</dbReference>
<protein>
    <recommendedName>
        <fullName evidence="14">Catenin (cadherin-associated protein), delta 1</fullName>
    </recommendedName>
</protein>
<comment type="similarity">
    <text evidence="4">Belongs to the beta-catenin family.</text>
</comment>
<gene>
    <name evidence="12" type="primary">CTNND1</name>
</gene>
<evidence type="ECO:0000256" key="3">
    <source>
        <dbReference type="ARBA" id="ARBA00004536"/>
    </source>
</evidence>
<evidence type="ECO:0000256" key="11">
    <source>
        <dbReference type="SAM" id="MobiDB-lite"/>
    </source>
</evidence>
<dbReference type="GO" id="GO:0098609">
    <property type="term" value="P:cell-cell adhesion"/>
    <property type="evidence" value="ECO:0007669"/>
    <property type="project" value="InterPro"/>
</dbReference>
<sequence length="760" mass="83617">MEQCASTASLLASVREQERQFEMLSRALEEERRSCAGTLPRPLPNMQVTRIEPPSTYHQAHSSIPRFHLFIRAMSPIPFVKTTTTRTVIPSVSDTLSLDGGGSVTGMGAYTAPIDRVYRQGPGVGMPMDYPTHTVPRNYHYGPPGGYDDYRAGPPTETYASLSRGALCQEVCTFEFFSTILRSYEGTLDGDMSGPGDMYYWGGGAPLAQGERGSMASLDTLRKGPGPGGWRQPELPEVIAMLNYRLDPVRSNAAAYLQHLTYKNDKVKSDVRRLKGIPALVSMLDILNKEVHYAACGALKNISYGKDQDNKIAIKNCDGVPALVRLLRKTHDQDLTDTITGTLWNLSSHDFVKMEIVDHALHALADEVMVPHSGWEQGSNGAGGGEENCKPRHLEWETALTNTAGCLRNVSSERSEARRKLRECTGLVDSLMYIVQSQIDCKDVDNKLIENSVCLLRNLSYQVHREIPGFERFVEAVPVSQAPASSSQKGSCFSSRKGKGRKDADASADTIDIPKRTTPAKGYELLFQPEVVRIYMSLLKESKNPTVLEASAGAIQNLCAGRWTYGRYIRALVRHEKGLPMMTELLAHGNDRVVRAMSGALRNLAIDPRNRDLLGKHAVPHLVANLPGGGQRQPARALSEETVVSILSTLHEVLGSSLDAAKTLRASQGIERLVLINKDGNRSEREVRGAGLVLQTVWGYKELRRTLEKDGWKKTDFVVNLNAPSNNPRANGGYEDSTLPLIEKGQESKVCSTAKLGFKQ</sequence>
<feature type="repeat" description="ARM" evidence="10">
    <location>
        <begin position="318"/>
        <end position="350"/>
    </location>
</feature>
<dbReference type="GeneTree" id="ENSGT00940000156045"/>
<dbReference type="FunFam" id="1.25.10.10:FF:000007">
    <property type="entry name" value="ARVCF, delta catenin family member"/>
    <property type="match status" value="1"/>
</dbReference>
<dbReference type="Gene3D" id="1.25.10.10">
    <property type="entry name" value="Leucine-rich Repeat Variant"/>
    <property type="match status" value="1"/>
</dbReference>
<dbReference type="PANTHER" id="PTHR10372:SF6">
    <property type="entry name" value="CATENIN DELTA-1"/>
    <property type="match status" value="1"/>
</dbReference>
<dbReference type="GO" id="GO:0005737">
    <property type="term" value="C:cytoplasm"/>
    <property type="evidence" value="ECO:0007669"/>
    <property type="project" value="UniProtKB-SubCell"/>
</dbReference>
<feature type="repeat" description="ARM" evidence="10">
    <location>
        <begin position="577"/>
        <end position="619"/>
    </location>
</feature>
<dbReference type="Pfam" id="PF00514">
    <property type="entry name" value="Arm"/>
    <property type="match status" value="3"/>
</dbReference>
<dbReference type="SUPFAM" id="SSF48371">
    <property type="entry name" value="ARM repeat"/>
    <property type="match status" value="1"/>
</dbReference>
<name>A0A7N6F9X7_ANATE</name>
<dbReference type="InterPro" id="IPR028435">
    <property type="entry name" value="Plakophilin/d_Catenin"/>
</dbReference>
<feature type="repeat" description="ARM" evidence="10">
    <location>
        <begin position="275"/>
        <end position="312"/>
    </location>
</feature>
<dbReference type="PROSITE" id="PS50176">
    <property type="entry name" value="ARM_REPEAT"/>
    <property type="match status" value="3"/>
</dbReference>
<dbReference type="Ensembl" id="ENSATET00000051661.1">
    <property type="protein sequence ID" value="ENSATEP00000045745.1"/>
    <property type="gene ID" value="ENSATEG00000022886.3"/>
</dbReference>
<dbReference type="InterPro" id="IPR011989">
    <property type="entry name" value="ARM-like"/>
</dbReference>
<keyword evidence="8" id="KW-0965">Cell junction</keyword>
<dbReference type="GO" id="GO:0005912">
    <property type="term" value="C:adherens junction"/>
    <property type="evidence" value="ECO:0007669"/>
    <property type="project" value="UniProtKB-SubCell"/>
</dbReference>
<accession>A0A7N6F9X7</accession>
<evidence type="ECO:0000256" key="10">
    <source>
        <dbReference type="PROSITE-ProRule" id="PRU00259"/>
    </source>
</evidence>
<keyword evidence="5" id="KW-0963">Cytoplasm</keyword>
<evidence type="ECO:0000256" key="9">
    <source>
        <dbReference type="ARBA" id="ARBA00023242"/>
    </source>
</evidence>
<organism evidence="12 13">
    <name type="scientific">Anabas testudineus</name>
    <name type="common">Climbing perch</name>
    <name type="synonym">Anthias testudineus</name>
    <dbReference type="NCBI Taxonomy" id="64144"/>
    <lineage>
        <taxon>Eukaryota</taxon>
        <taxon>Metazoa</taxon>
        <taxon>Chordata</taxon>
        <taxon>Craniata</taxon>
        <taxon>Vertebrata</taxon>
        <taxon>Euteleostomi</taxon>
        <taxon>Actinopterygii</taxon>
        <taxon>Neopterygii</taxon>
        <taxon>Teleostei</taxon>
        <taxon>Neoteleostei</taxon>
        <taxon>Acanthomorphata</taxon>
        <taxon>Anabantaria</taxon>
        <taxon>Anabantiformes</taxon>
        <taxon>Anabantoidei</taxon>
        <taxon>Anabantidae</taxon>
        <taxon>Anabas</taxon>
    </lineage>
</organism>
<evidence type="ECO:0000256" key="1">
    <source>
        <dbReference type="ARBA" id="ARBA00004123"/>
    </source>
</evidence>
<proteinExistence type="inferred from homology"/>
<keyword evidence="9" id="KW-0539">Nucleus</keyword>
<dbReference type="GO" id="GO:0005634">
    <property type="term" value="C:nucleus"/>
    <property type="evidence" value="ECO:0007669"/>
    <property type="project" value="UniProtKB-SubCell"/>
</dbReference>
<dbReference type="GO" id="GO:0005886">
    <property type="term" value="C:plasma membrane"/>
    <property type="evidence" value="ECO:0007669"/>
    <property type="project" value="TreeGrafter"/>
</dbReference>
<evidence type="ECO:0000256" key="5">
    <source>
        <dbReference type="ARBA" id="ARBA00022490"/>
    </source>
</evidence>
<evidence type="ECO:0008006" key="14">
    <source>
        <dbReference type="Google" id="ProtNLM"/>
    </source>
</evidence>
<keyword evidence="7" id="KW-0130">Cell adhesion</keyword>
<feature type="region of interest" description="Disordered" evidence="11">
    <location>
        <begin position="483"/>
        <end position="509"/>
    </location>
</feature>
<evidence type="ECO:0000256" key="2">
    <source>
        <dbReference type="ARBA" id="ARBA00004496"/>
    </source>
</evidence>
<dbReference type="InterPro" id="IPR016024">
    <property type="entry name" value="ARM-type_fold"/>
</dbReference>
<evidence type="ECO:0000256" key="6">
    <source>
        <dbReference type="ARBA" id="ARBA00022737"/>
    </source>
</evidence>
<dbReference type="SMART" id="SM00185">
    <property type="entry name" value="ARM"/>
    <property type="match status" value="6"/>
</dbReference>
<dbReference type="Proteomes" id="UP000265040">
    <property type="component" value="Chromosome 1"/>
</dbReference>
<comment type="subcellular location">
    <subcellularLocation>
        <location evidence="3">Cell junction</location>
        <location evidence="3">Adherens junction</location>
    </subcellularLocation>
    <subcellularLocation>
        <location evidence="2">Cytoplasm</location>
    </subcellularLocation>
    <subcellularLocation>
        <location evidence="1">Nucleus</location>
    </subcellularLocation>
</comment>
<evidence type="ECO:0000313" key="13">
    <source>
        <dbReference type="Proteomes" id="UP000265040"/>
    </source>
</evidence>
<dbReference type="AlphaFoldDB" id="A0A7N6F9X7"/>
<evidence type="ECO:0000256" key="4">
    <source>
        <dbReference type="ARBA" id="ARBA00005462"/>
    </source>
</evidence>
<evidence type="ECO:0000313" key="12">
    <source>
        <dbReference type="Ensembl" id="ENSATEP00000045745.1"/>
    </source>
</evidence>
<dbReference type="PANTHER" id="PTHR10372">
    <property type="entry name" value="PLAKOPHILLIN-RELATED"/>
    <property type="match status" value="1"/>
</dbReference>
<evidence type="ECO:0000256" key="7">
    <source>
        <dbReference type="ARBA" id="ARBA00022889"/>
    </source>
</evidence>
<evidence type="ECO:0000256" key="8">
    <source>
        <dbReference type="ARBA" id="ARBA00022949"/>
    </source>
</evidence>
<reference evidence="12" key="3">
    <citation type="submission" date="2025-09" db="UniProtKB">
        <authorList>
            <consortium name="Ensembl"/>
        </authorList>
    </citation>
    <scope>IDENTIFICATION</scope>
</reference>
<reference evidence="12" key="2">
    <citation type="submission" date="2025-08" db="UniProtKB">
        <authorList>
            <consortium name="Ensembl"/>
        </authorList>
    </citation>
    <scope>IDENTIFICATION</scope>
</reference>
<reference evidence="12" key="1">
    <citation type="submission" date="2021-04" db="EMBL/GenBank/DDBJ databases">
        <authorList>
            <consortium name="Wellcome Sanger Institute Data Sharing"/>
        </authorList>
    </citation>
    <scope>NUCLEOTIDE SEQUENCE [LARGE SCALE GENOMIC DNA]</scope>
</reference>
<keyword evidence="13" id="KW-1185">Reference proteome</keyword>
<keyword evidence="6" id="KW-0677">Repeat</keyword>